<dbReference type="GO" id="GO:0005576">
    <property type="term" value="C:extracellular region"/>
    <property type="evidence" value="ECO:0007669"/>
    <property type="project" value="InterPro"/>
</dbReference>
<evidence type="ECO:0000313" key="2">
    <source>
        <dbReference type="Proteomes" id="UP000749559"/>
    </source>
</evidence>
<dbReference type="Gene3D" id="3.40.33.10">
    <property type="entry name" value="CAP"/>
    <property type="match status" value="1"/>
</dbReference>
<dbReference type="PRINTS" id="PR00838">
    <property type="entry name" value="V5ALLERGEN"/>
</dbReference>
<keyword evidence="2" id="KW-1185">Reference proteome</keyword>
<dbReference type="InterPro" id="IPR001283">
    <property type="entry name" value="CRISP-related"/>
</dbReference>
<protein>
    <submittedName>
        <fullName evidence="1">Uncharacterized protein</fullName>
    </submittedName>
</protein>
<dbReference type="OrthoDB" id="737510at2759"/>
<dbReference type="EMBL" id="CAIIXF020000003">
    <property type="protein sequence ID" value="CAH1779986.1"/>
    <property type="molecule type" value="Genomic_DNA"/>
</dbReference>
<dbReference type="SUPFAM" id="SSF55797">
    <property type="entry name" value="PR-1-like"/>
    <property type="match status" value="1"/>
</dbReference>
<organism evidence="1 2">
    <name type="scientific">Owenia fusiformis</name>
    <name type="common">Polychaete worm</name>
    <dbReference type="NCBI Taxonomy" id="6347"/>
    <lineage>
        <taxon>Eukaryota</taxon>
        <taxon>Metazoa</taxon>
        <taxon>Spiralia</taxon>
        <taxon>Lophotrochozoa</taxon>
        <taxon>Annelida</taxon>
        <taxon>Polychaeta</taxon>
        <taxon>Sedentaria</taxon>
        <taxon>Canalipalpata</taxon>
        <taxon>Sabellida</taxon>
        <taxon>Oweniida</taxon>
        <taxon>Oweniidae</taxon>
        <taxon>Owenia</taxon>
    </lineage>
</organism>
<dbReference type="PANTHER" id="PTHR10334">
    <property type="entry name" value="CYSTEINE-RICH SECRETORY PROTEIN-RELATED"/>
    <property type="match status" value="1"/>
</dbReference>
<sequence>MSPMILYFSTFVWSMYITTALNITQICHPKFAVLDGHSACSLPSSELIDAGVSAEDRKMIVTFHNKYRREVSPPATNMQVIVWDEEIAMIAQHWAATCPSPERPLDENHLRGIPGRFNRLGQNAAFGQASWSAVVAEWHEEQNFFIYGKPPKGNKRVGHYTQVVWASSGKVGCGYAECSGSRKIYICNYALVGNVAKWNDPGTRFKPYETGTPCTACPSRCNDGLCDCKGKVCHNGGILNPETCTCTCPKLYHTGDLCDVDCKLATDSFGCASQNGSVWTEEGCKTIGNAGDECPLQCQSCPAGGINFDIDLYLQSVEHGRARISHGGNETSRASFMGHSRTTLVGNLNFIILVLVAIFLMVNLF</sequence>
<name>A0A8J1UT64_OWEFU</name>
<dbReference type="Pfam" id="PF00188">
    <property type="entry name" value="CAP"/>
    <property type="match status" value="1"/>
</dbReference>
<dbReference type="InterPro" id="IPR014044">
    <property type="entry name" value="CAP_dom"/>
</dbReference>
<gene>
    <name evidence="1" type="ORF">OFUS_LOCUS6737</name>
</gene>
<dbReference type="Proteomes" id="UP000749559">
    <property type="component" value="Unassembled WGS sequence"/>
</dbReference>
<reference evidence="1" key="1">
    <citation type="submission" date="2022-03" db="EMBL/GenBank/DDBJ databases">
        <authorList>
            <person name="Martin C."/>
        </authorList>
    </citation>
    <scope>NUCLEOTIDE SEQUENCE</scope>
</reference>
<comment type="caution">
    <text evidence="1">The sequence shown here is derived from an EMBL/GenBank/DDBJ whole genome shotgun (WGS) entry which is preliminary data.</text>
</comment>
<dbReference type="InterPro" id="IPR035940">
    <property type="entry name" value="CAP_sf"/>
</dbReference>
<dbReference type="InterPro" id="IPR018244">
    <property type="entry name" value="Allrgn_V5/Tpx1_CS"/>
</dbReference>
<proteinExistence type="predicted"/>
<evidence type="ECO:0000313" key="1">
    <source>
        <dbReference type="EMBL" id="CAH1779986.1"/>
    </source>
</evidence>
<dbReference type="InterPro" id="IPR002413">
    <property type="entry name" value="V5_allergen-like"/>
</dbReference>
<dbReference type="SMART" id="SM00198">
    <property type="entry name" value="SCP"/>
    <property type="match status" value="1"/>
</dbReference>
<accession>A0A8J1UT64</accession>
<dbReference type="PROSITE" id="PS01009">
    <property type="entry name" value="CRISP_1"/>
    <property type="match status" value="1"/>
</dbReference>
<dbReference type="AlphaFoldDB" id="A0A8J1UT64"/>
<dbReference type="PRINTS" id="PR00837">
    <property type="entry name" value="V5TPXLIKE"/>
</dbReference>